<feature type="transmembrane region" description="Helical" evidence="4">
    <location>
        <begin position="625"/>
        <end position="646"/>
    </location>
</feature>
<dbReference type="AlphaFoldDB" id="A0A8S2M750"/>
<dbReference type="SUPFAM" id="SSF52374">
    <property type="entry name" value="Nucleotidylyl transferase"/>
    <property type="match status" value="1"/>
</dbReference>
<evidence type="ECO:0000256" key="4">
    <source>
        <dbReference type="SAM" id="Phobius"/>
    </source>
</evidence>
<sequence>MIDTRKLQLPLSDTKKNVVLLLNGCFNPIHNNHIGLLELAREHLNSLDIYHVMGGYVSPTHDAGIERKLSILPTTWQHRLEMCRLAVEESSWIMVDDWQIAQEKNQGAQQAKQHLTDFLRKSDPSIEVVSICGGDALPKLKSLFKKELVIAIINRPIDDFDFNQWFQSSSMQPYHNNIIVLHDNRCIKTMSSTYVRQQISKNIYDTLIDILHPSVFDYHREHGINYRPANETILWSDFDDQQSIELGHGRCATVYAKQYKDQQVAVKVIRERKQFVNESKILTLLTEDSSHHINVVRIFGIGDQFCVMEKCDIDLLSYIKINRTAINQTLRTIFPNQQWFQFIEQMLSGFVHLISLGILHRDIKTDNILLANMVVKISDFSVSINENSITKMPLRGSIRHYAPEAINDKKMYTEKADVYMFGCLLYEIVHGGECIWSETTTHQVVERRSNGEKPIFSVQAEPWYIDIVVHDCWAINPNERSTFEQLLQNIRLETITPIDEVRQKIVSIEQLANERYEEINDELNSLKTNSEKTRQNECHHDESFLKLCHAVDFLLEHTGHDYDTIACREMVSSLLGQRSARPFSGRTIRNRVLCKRIKRWCLFITFVLFIVACMTIYGLHRDWCYLLVIVCLSGSIISSIGVRRIYKIIEAVW</sequence>
<feature type="coiled-coil region" evidence="3">
    <location>
        <begin position="509"/>
        <end position="536"/>
    </location>
</feature>
<keyword evidence="1" id="KW-0547">Nucleotide-binding</keyword>
<dbReference type="EMBL" id="CAJOBI010002398">
    <property type="protein sequence ID" value="CAF3927042.1"/>
    <property type="molecule type" value="Genomic_DNA"/>
</dbReference>
<comment type="caution">
    <text evidence="6">The sequence shown here is derived from an EMBL/GenBank/DDBJ whole genome shotgun (WGS) entry which is preliminary data.</text>
</comment>
<keyword evidence="4" id="KW-1133">Transmembrane helix</keyword>
<evidence type="ECO:0000259" key="5">
    <source>
        <dbReference type="PROSITE" id="PS50011"/>
    </source>
</evidence>
<dbReference type="InterPro" id="IPR014729">
    <property type="entry name" value="Rossmann-like_a/b/a_fold"/>
</dbReference>
<dbReference type="Pfam" id="PF01467">
    <property type="entry name" value="CTP_transf_like"/>
    <property type="match status" value="1"/>
</dbReference>
<dbReference type="InterPro" id="IPR050198">
    <property type="entry name" value="Non-receptor_tyrosine_kinases"/>
</dbReference>
<dbReference type="PROSITE" id="PS00108">
    <property type="entry name" value="PROTEIN_KINASE_ST"/>
    <property type="match status" value="1"/>
</dbReference>
<keyword evidence="4" id="KW-0472">Membrane</keyword>
<dbReference type="InterPro" id="IPR011009">
    <property type="entry name" value="Kinase-like_dom_sf"/>
</dbReference>
<dbReference type="Pfam" id="PF07714">
    <property type="entry name" value="PK_Tyr_Ser-Thr"/>
    <property type="match status" value="1"/>
</dbReference>
<keyword evidence="4" id="KW-0812">Transmembrane</keyword>
<accession>A0A8S2M750</accession>
<dbReference type="Gene3D" id="1.10.510.10">
    <property type="entry name" value="Transferase(Phosphotransferase) domain 1"/>
    <property type="match status" value="1"/>
</dbReference>
<dbReference type="GO" id="GO:0004672">
    <property type="term" value="F:protein kinase activity"/>
    <property type="evidence" value="ECO:0007669"/>
    <property type="project" value="InterPro"/>
</dbReference>
<dbReference type="SUPFAM" id="SSF56112">
    <property type="entry name" value="Protein kinase-like (PK-like)"/>
    <property type="match status" value="1"/>
</dbReference>
<evidence type="ECO:0000313" key="6">
    <source>
        <dbReference type="EMBL" id="CAF3927042.1"/>
    </source>
</evidence>
<feature type="domain" description="Protein kinase" evidence="5">
    <location>
        <begin position="240"/>
        <end position="492"/>
    </location>
</feature>
<feature type="transmembrane region" description="Helical" evidence="4">
    <location>
        <begin position="600"/>
        <end position="619"/>
    </location>
</feature>
<dbReference type="GO" id="GO:0005524">
    <property type="term" value="F:ATP binding"/>
    <property type="evidence" value="ECO:0007669"/>
    <property type="project" value="UniProtKB-KW"/>
</dbReference>
<dbReference type="InterPro" id="IPR004821">
    <property type="entry name" value="Cyt_trans-like"/>
</dbReference>
<dbReference type="InterPro" id="IPR000719">
    <property type="entry name" value="Prot_kinase_dom"/>
</dbReference>
<evidence type="ECO:0000313" key="7">
    <source>
        <dbReference type="Proteomes" id="UP000676336"/>
    </source>
</evidence>
<dbReference type="Proteomes" id="UP000676336">
    <property type="component" value="Unassembled WGS sequence"/>
</dbReference>
<dbReference type="Gene3D" id="3.30.200.20">
    <property type="entry name" value="Phosphorylase Kinase, domain 1"/>
    <property type="match status" value="1"/>
</dbReference>
<gene>
    <name evidence="6" type="ORF">SMN809_LOCUS7982</name>
</gene>
<dbReference type="InterPro" id="IPR008271">
    <property type="entry name" value="Ser/Thr_kinase_AS"/>
</dbReference>
<evidence type="ECO:0000256" key="2">
    <source>
        <dbReference type="ARBA" id="ARBA00022840"/>
    </source>
</evidence>
<dbReference type="PANTHER" id="PTHR24418">
    <property type="entry name" value="TYROSINE-PROTEIN KINASE"/>
    <property type="match status" value="1"/>
</dbReference>
<keyword evidence="2" id="KW-0067">ATP-binding</keyword>
<dbReference type="Gene3D" id="3.40.50.620">
    <property type="entry name" value="HUPs"/>
    <property type="match status" value="1"/>
</dbReference>
<protein>
    <recommendedName>
        <fullName evidence="5">Protein kinase domain-containing protein</fullName>
    </recommendedName>
</protein>
<evidence type="ECO:0000256" key="1">
    <source>
        <dbReference type="ARBA" id="ARBA00022741"/>
    </source>
</evidence>
<dbReference type="InterPro" id="IPR001245">
    <property type="entry name" value="Ser-Thr/Tyr_kinase_cat_dom"/>
</dbReference>
<name>A0A8S2M750_9BILA</name>
<organism evidence="6 7">
    <name type="scientific">Rotaria magnacalcarata</name>
    <dbReference type="NCBI Taxonomy" id="392030"/>
    <lineage>
        <taxon>Eukaryota</taxon>
        <taxon>Metazoa</taxon>
        <taxon>Spiralia</taxon>
        <taxon>Gnathifera</taxon>
        <taxon>Rotifera</taxon>
        <taxon>Eurotatoria</taxon>
        <taxon>Bdelloidea</taxon>
        <taxon>Philodinida</taxon>
        <taxon>Philodinidae</taxon>
        <taxon>Rotaria</taxon>
    </lineage>
</organism>
<reference evidence="6" key="1">
    <citation type="submission" date="2021-02" db="EMBL/GenBank/DDBJ databases">
        <authorList>
            <person name="Nowell W R."/>
        </authorList>
    </citation>
    <scope>NUCLEOTIDE SEQUENCE</scope>
</reference>
<evidence type="ECO:0000256" key="3">
    <source>
        <dbReference type="SAM" id="Coils"/>
    </source>
</evidence>
<dbReference type="PROSITE" id="PS50011">
    <property type="entry name" value="PROTEIN_KINASE_DOM"/>
    <property type="match status" value="1"/>
</dbReference>
<proteinExistence type="predicted"/>
<dbReference type="SMART" id="SM00220">
    <property type="entry name" value="S_TKc"/>
    <property type="match status" value="1"/>
</dbReference>
<keyword evidence="3" id="KW-0175">Coiled coil</keyword>